<protein>
    <submittedName>
        <fullName evidence="1">FMN-binding negative transcriptional regulator</fullName>
    </submittedName>
</protein>
<organism evidence="1 2">
    <name type="scientific">Ruegeria atlantica</name>
    <dbReference type="NCBI Taxonomy" id="81569"/>
    <lineage>
        <taxon>Bacteria</taxon>
        <taxon>Pseudomonadati</taxon>
        <taxon>Pseudomonadota</taxon>
        <taxon>Alphaproteobacteria</taxon>
        <taxon>Rhodobacterales</taxon>
        <taxon>Roseobacteraceae</taxon>
        <taxon>Ruegeria</taxon>
    </lineage>
</organism>
<dbReference type="InterPro" id="IPR012349">
    <property type="entry name" value="Split_barrel_FMN-bd"/>
</dbReference>
<gene>
    <name evidence="1" type="ORF">GS634_13335</name>
</gene>
<sequence>MHPNPAFRVEDRARHIEFARDRAFGVLAISGDGAPLISHLPFLLSEDGAVVDLHLVRSNPIVRMLQGPKEVRIAVQGPDGYVSPDWYGVADQVPTWNYVAVHLTGQLELRPQDELRDLLDRQTAFFEDRLLPKAPWVTGKMSDDALARMMRMIVPCRMQVEDIQGTWKLGQNKPEDARIAAADKVPGGFGSETGQLAALMHKA</sequence>
<dbReference type="SUPFAM" id="SSF50475">
    <property type="entry name" value="FMN-binding split barrel"/>
    <property type="match status" value="1"/>
</dbReference>
<dbReference type="PANTHER" id="PTHR35802:SF1">
    <property type="entry name" value="PROTEASE SYNTHASE AND SPORULATION PROTEIN PAI 2"/>
    <property type="match status" value="1"/>
</dbReference>
<dbReference type="RefSeq" id="WP_171330550.1">
    <property type="nucleotide sequence ID" value="NZ_WVRA01000004.1"/>
</dbReference>
<dbReference type="Proteomes" id="UP000597886">
    <property type="component" value="Unassembled WGS sequence"/>
</dbReference>
<dbReference type="PIRSF" id="PIRSF010372">
    <property type="entry name" value="PaiB"/>
    <property type="match status" value="1"/>
</dbReference>
<dbReference type="PANTHER" id="PTHR35802">
    <property type="entry name" value="PROTEASE SYNTHASE AND SPORULATION PROTEIN PAI 2"/>
    <property type="match status" value="1"/>
</dbReference>
<name>A0AA91BS02_9RHOB</name>
<dbReference type="Gene3D" id="2.30.110.10">
    <property type="entry name" value="Electron Transport, Fmn-binding Protein, Chain A"/>
    <property type="match status" value="1"/>
</dbReference>
<evidence type="ECO:0000313" key="2">
    <source>
        <dbReference type="Proteomes" id="UP000597886"/>
    </source>
</evidence>
<dbReference type="AlphaFoldDB" id="A0AA91BS02"/>
<dbReference type="Pfam" id="PF04299">
    <property type="entry name" value="FMN_bind_2"/>
    <property type="match status" value="1"/>
</dbReference>
<evidence type="ECO:0000313" key="1">
    <source>
        <dbReference type="EMBL" id="NOE19107.1"/>
    </source>
</evidence>
<comment type="caution">
    <text evidence="1">The sequence shown here is derived from an EMBL/GenBank/DDBJ whole genome shotgun (WGS) entry which is preliminary data.</text>
</comment>
<dbReference type="InterPro" id="IPR007396">
    <property type="entry name" value="TR_PAI2-type"/>
</dbReference>
<reference evidence="1" key="1">
    <citation type="submission" date="2019-12" db="EMBL/GenBank/DDBJ databases">
        <title>Ruegeria JWLKs population differentiation of coral mucus and skeleton niches.</title>
        <authorList>
            <person name="Luo D."/>
        </authorList>
    </citation>
    <scope>NUCLEOTIDE SEQUENCE</scope>
    <source>
        <strain evidence="1">HKCCD6181</strain>
    </source>
</reference>
<proteinExistence type="predicted"/>
<accession>A0AA91BS02</accession>
<dbReference type="EMBL" id="WVRA01000004">
    <property type="protein sequence ID" value="NOE19107.1"/>
    <property type="molecule type" value="Genomic_DNA"/>
</dbReference>